<name>G0A551_METMM</name>
<dbReference type="Gene3D" id="3.40.190.10">
    <property type="entry name" value="Periplasmic binding protein-like II"/>
    <property type="match status" value="1"/>
</dbReference>
<dbReference type="AlphaFoldDB" id="G0A551"/>
<reference key="2">
    <citation type="submission" date="2011-05" db="EMBL/GenBank/DDBJ databases">
        <title>Complete genome sequence of the aerobic marine methanotroph Methylomonas methanica MC09.</title>
        <authorList>
            <person name="Boden R."/>
            <person name="Cunliffe M."/>
            <person name="Scanlan J."/>
            <person name="Moussard H."/>
            <person name="Kits K.D."/>
            <person name="Klotz M."/>
            <person name="Jetten M."/>
            <person name="Vuilleumier S."/>
            <person name="Han J."/>
            <person name="Peters L."/>
            <person name="Mikhailova N."/>
            <person name="Teshima H."/>
            <person name="Tapia R."/>
            <person name="Kyrpides N."/>
            <person name="Ivanova N."/>
            <person name="Pagani I."/>
            <person name="Cheng J.-F."/>
            <person name="Goodwin L."/>
            <person name="Han C."/>
            <person name="Hauser L."/>
            <person name="Land M."/>
            <person name="Lapidus A."/>
            <person name="Lucas S."/>
            <person name="Pitluck S."/>
            <person name="Woyke T."/>
            <person name="Stein L.Y."/>
            <person name="Murrell C."/>
        </authorList>
    </citation>
    <scope>NUCLEOTIDE SEQUENCE</scope>
    <source>
        <strain>MC09</strain>
    </source>
</reference>
<keyword evidence="1" id="KW-0732">Signal</keyword>
<dbReference type="Proteomes" id="UP000008888">
    <property type="component" value="Chromosome"/>
</dbReference>
<gene>
    <name evidence="2" type="ordered locus">Metme_1968</name>
</gene>
<evidence type="ECO:0000313" key="3">
    <source>
        <dbReference type="Proteomes" id="UP000008888"/>
    </source>
</evidence>
<reference evidence="3" key="3">
    <citation type="submission" date="2011-05" db="EMBL/GenBank/DDBJ databases">
        <title>Complete sequence of Methylomonas methanica MC09.</title>
        <authorList>
            <consortium name="US DOE Joint Genome Institute"/>
            <person name="Lucas S."/>
            <person name="Han J."/>
            <person name="Lapidus A."/>
            <person name="Cheng J.-F."/>
            <person name="Goodwin L."/>
            <person name="Pitluck S."/>
            <person name="Peters L."/>
            <person name="Mikhailova N."/>
            <person name="Teshima H."/>
            <person name="Han C."/>
            <person name="Tapia R."/>
            <person name="Land M."/>
            <person name="Hauser L."/>
            <person name="Kyrpides N."/>
            <person name="Ivanova N."/>
            <person name="Pagani I."/>
            <person name="Stein L."/>
            <person name="Woyke T."/>
        </authorList>
    </citation>
    <scope>NUCLEOTIDE SEQUENCE [LARGE SCALE GENOMIC DNA]</scope>
    <source>
        <strain evidence="3">MC09</strain>
    </source>
</reference>
<sequence length="519" mass="55457">MKTRLLPIMITAFWSVSFPRASFAIAPNITSDIEIFMAGSSAQDTAIASLFGALCNTGTLDIFKDNNRPGSEGSDHTAYYCTISSTSLPGLSINGQPVVSAKVLLHKRSQGGSGMGVSPLINGIPIAAMRIDAGNCVQQGSTNNWYCNANSNNLMYEIPDIGVSDVEPELFIYPNQPSSVSAVDPQMIDATINVKPAAALLFGVPVSDNLYVALQRAQNLLTGFGGNCATGEYTQACMPSLSKQQIATLISGQIKRWSEFKINGIALTSITAGLTYDSGDGIIRNVTPTDTKVHYCKGVDGSGIGALMYAKFLNNPCSVRGLNADWGGSGLVGPVKHEVSSSKAMEVCLEDFADGENNAYQITSVAPDVFNTAVNPNANTAWALGMQSTENNTSHAKHYRFIKIDGAAPTLENVFRGKYIGWGEQSYQWRKTVSQDKETIINAIVTDAGHPYSLAQNVNPNFVHPFGQAGYMALGKNYPFTDSLNLTSPVIPYSHEVSGKLSNCQVPVIPSSSNDSKPM</sequence>
<dbReference type="RefSeq" id="WP_013818628.1">
    <property type="nucleotide sequence ID" value="NC_015572.1"/>
</dbReference>
<dbReference type="OrthoDB" id="5559748at2"/>
<feature type="chain" id="PRO_5003396383" description="PBP domain-containing protein" evidence="1">
    <location>
        <begin position="25"/>
        <end position="519"/>
    </location>
</feature>
<feature type="signal peptide" evidence="1">
    <location>
        <begin position="1"/>
        <end position="24"/>
    </location>
</feature>
<dbReference type="EMBL" id="CP002738">
    <property type="protein sequence ID" value="AEG00381.1"/>
    <property type="molecule type" value="Genomic_DNA"/>
</dbReference>
<evidence type="ECO:0000256" key="1">
    <source>
        <dbReference type="SAM" id="SignalP"/>
    </source>
</evidence>
<evidence type="ECO:0008006" key="4">
    <source>
        <dbReference type="Google" id="ProtNLM"/>
    </source>
</evidence>
<organism evidence="2 3">
    <name type="scientific">Methylomonas methanica (strain DSM 25384 / MC09)</name>
    <dbReference type="NCBI Taxonomy" id="857087"/>
    <lineage>
        <taxon>Bacteria</taxon>
        <taxon>Pseudomonadati</taxon>
        <taxon>Pseudomonadota</taxon>
        <taxon>Gammaproteobacteria</taxon>
        <taxon>Methylococcales</taxon>
        <taxon>Methylococcaceae</taxon>
        <taxon>Methylomonas</taxon>
    </lineage>
</organism>
<dbReference type="HOGENOM" id="CLU_543804_0_0_6"/>
<protein>
    <recommendedName>
        <fullName evidence="4">PBP domain-containing protein</fullName>
    </recommendedName>
</protein>
<proteinExistence type="predicted"/>
<dbReference type="KEGG" id="mmt:Metme_1968"/>
<dbReference type="eggNOG" id="ENOG5031TIS">
    <property type="taxonomic scope" value="Bacteria"/>
</dbReference>
<accession>G0A551</accession>
<reference evidence="2 3" key="1">
    <citation type="journal article" date="2011" name="J. Bacteriol.">
        <title>Complete Genome Sequence of the Aerobic Marine Methanotroph Methylomonas methanica MC09.</title>
        <authorList>
            <person name="Boden R."/>
            <person name="Cunliffe M."/>
            <person name="Scanlan J."/>
            <person name="Moussard H."/>
            <person name="Kits K.D."/>
            <person name="Klotz M.G."/>
            <person name="Jetten M.S."/>
            <person name="Vuilleumier S."/>
            <person name="Han J."/>
            <person name="Peters L."/>
            <person name="Mikhailova N."/>
            <person name="Teshima H."/>
            <person name="Tapia R."/>
            <person name="Kyrpides N."/>
            <person name="Ivanova N."/>
            <person name="Pagani I."/>
            <person name="Cheng J.F."/>
            <person name="Goodwin L."/>
            <person name="Han C."/>
            <person name="Hauser L."/>
            <person name="Land M.L."/>
            <person name="Lapidus A."/>
            <person name="Lucas S."/>
            <person name="Pitluck S."/>
            <person name="Woyke T."/>
            <person name="Stein L."/>
            <person name="Murrell J.C."/>
        </authorList>
    </citation>
    <scope>NUCLEOTIDE SEQUENCE [LARGE SCALE GENOMIC DNA]</scope>
    <source>
        <strain evidence="2 3">MC09</strain>
    </source>
</reference>
<evidence type="ECO:0000313" key="2">
    <source>
        <dbReference type="EMBL" id="AEG00381.1"/>
    </source>
</evidence>
<keyword evidence="3" id="KW-1185">Reference proteome</keyword>